<dbReference type="OrthoDB" id="5983777at2759"/>
<evidence type="ECO:0000256" key="7">
    <source>
        <dbReference type="SAM" id="MobiDB-lite"/>
    </source>
</evidence>
<dbReference type="STRING" id="50429.A0A2B4RSX1"/>
<dbReference type="InterPro" id="IPR043502">
    <property type="entry name" value="DNA/RNA_pol_sf"/>
</dbReference>
<protein>
    <submittedName>
        <fullName evidence="10">Uncharacterized protein K02A2.6</fullName>
    </submittedName>
</protein>
<accession>A0A2B4RSX1</accession>
<evidence type="ECO:0000313" key="10">
    <source>
        <dbReference type="EMBL" id="PFX19650.1"/>
    </source>
</evidence>
<evidence type="ECO:0000256" key="1">
    <source>
        <dbReference type="ARBA" id="ARBA00022679"/>
    </source>
</evidence>
<evidence type="ECO:0000256" key="2">
    <source>
        <dbReference type="ARBA" id="ARBA00022695"/>
    </source>
</evidence>
<keyword evidence="5" id="KW-0378">Hydrolase</keyword>
<reference evidence="11" key="1">
    <citation type="journal article" date="2017" name="bioRxiv">
        <title>Comparative analysis of the genomes of Stylophora pistillata and Acropora digitifera provides evidence for extensive differences between species of corals.</title>
        <authorList>
            <person name="Voolstra C.R."/>
            <person name="Li Y."/>
            <person name="Liew Y.J."/>
            <person name="Baumgarten S."/>
            <person name="Zoccola D."/>
            <person name="Flot J.-F."/>
            <person name="Tambutte S."/>
            <person name="Allemand D."/>
            <person name="Aranda M."/>
        </authorList>
    </citation>
    <scope>NUCLEOTIDE SEQUENCE [LARGE SCALE GENOMIC DNA]</scope>
</reference>
<keyword evidence="1" id="KW-0808">Transferase</keyword>
<name>A0A2B4RSX1_STYPI</name>
<dbReference type="InterPro" id="IPR050951">
    <property type="entry name" value="Retrovirus_Pol_polyprotein"/>
</dbReference>
<dbReference type="GO" id="GO:0004519">
    <property type="term" value="F:endonuclease activity"/>
    <property type="evidence" value="ECO:0007669"/>
    <property type="project" value="UniProtKB-KW"/>
</dbReference>
<dbReference type="InterPro" id="IPR041588">
    <property type="entry name" value="Integrase_H2C2"/>
</dbReference>
<sequence>MPFSNSLAPEVFESRLQECLADLPSVKAIRDDILLVGYGENDSEALLNHDKNVVRLLKRTKQGAVLSHLMEDDSERPVEFASRTLSSAERIYAQILNEGLAIIFGIKRFQLYLCGRKLTLVTDHQALTRIFGPKSSVPPLAAACLERWAVLLSGYEFYITFKTSADNANADFFCGFPLQSLCDDEDLDPDMHYAFVTVTDELPVTAAEIAGGTKTDSLLVKVYEYTSSDWPGNCPSPELGPFWNGIDKVALENGCFLWGRRVIIPFSLQNRLLEELHECHPSMCRMKALARSFLWLPETNLDIEERVRLCDVCPRVSNTRGGKEKWIAGTIVTVKGPENYLVRVPGNSRRFVHANHLIPDDARGLDSHVEKVTPDVLKKNLSLDFKGAFLSSGGNSQIPSKDNNELSSKPGVIAVPTVENDIELERSNDSGCESADRAITRPVEPSHSKSEAGPVVTRLGRVIKPPNRLSL</sequence>
<dbReference type="Gene3D" id="1.10.340.70">
    <property type="match status" value="1"/>
</dbReference>
<dbReference type="SUPFAM" id="SSF56672">
    <property type="entry name" value="DNA/RNA polymerases"/>
    <property type="match status" value="1"/>
</dbReference>
<keyword evidence="2" id="KW-0548">Nucleotidyltransferase</keyword>
<dbReference type="InterPro" id="IPR041373">
    <property type="entry name" value="RT_RNaseH"/>
</dbReference>
<dbReference type="GO" id="GO:0016787">
    <property type="term" value="F:hydrolase activity"/>
    <property type="evidence" value="ECO:0007669"/>
    <property type="project" value="UniProtKB-KW"/>
</dbReference>
<evidence type="ECO:0000259" key="8">
    <source>
        <dbReference type="Pfam" id="PF17917"/>
    </source>
</evidence>
<dbReference type="EMBL" id="LSMT01000350">
    <property type="protein sequence ID" value="PFX19650.1"/>
    <property type="molecule type" value="Genomic_DNA"/>
</dbReference>
<keyword evidence="4" id="KW-0255">Endonuclease</keyword>
<dbReference type="Pfam" id="PF17921">
    <property type="entry name" value="Integrase_H2C2"/>
    <property type="match status" value="1"/>
</dbReference>
<feature type="domain" description="Reverse transcriptase RNase H-like" evidence="8">
    <location>
        <begin position="62"/>
        <end position="155"/>
    </location>
</feature>
<feature type="compositionally biased region" description="Basic and acidic residues" evidence="7">
    <location>
        <begin position="427"/>
        <end position="450"/>
    </location>
</feature>
<proteinExistence type="predicted"/>
<organism evidence="10 11">
    <name type="scientific">Stylophora pistillata</name>
    <name type="common">Smooth cauliflower coral</name>
    <dbReference type="NCBI Taxonomy" id="50429"/>
    <lineage>
        <taxon>Eukaryota</taxon>
        <taxon>Metazoa</taxon>
        <taxon>Cnidaria</taxon>
        <taxon>Anthozoa</taxon>
        <taxon>Hexacorallia</taxon>
        <taxon>Scleractinia</taxon>
        <taxon>Astrocoeniina</taxon>
        <taxon>Pocilloporidae</taxon>
        <taxon>Stylophora</taxon>
    </lineage>
</organism>
<dbReference type="AlphaFoldDB" id="A0A2B4RSX1"/>
<evidence type="ECO:0000256" key="6">
    <source>
        <dbReference type="ARBA" id="ARBA00022918"/>
    </source>
</evidence>
<feature type="region of interest" description="Disordered" evidence="7">
    <location>
        <begin position="427"/>
        <end position="453"/>
    </location>
</feature>
<dbReference type="Pfam" id="PF17917">
    <property type="entry name" value="RT_RNaseH"/>
    <property type="match status" value="1"/>
</dbReference>
<dbReference type="CDD" id="cd09274">
    <property type="entry name" value="RNase_HI_RT_Ty3"/>
    <property type="match status" value="1"/>
</dbReference>
<evidence type="ECO:0000259" key="9">
    <source>
        <dbReference type="Pfam" id="PF17921"/>
    </source>
</evidence>
<evidence type="ECO:0000256" key="3">
    <source>
        <dbReference type="ARBA" id="ARBA00022722"/>
    </source>
</evidence>
<feature type="domain" description="Integrase zinc-binding" evidence="9">
    <location>
        <begin position="264"/>
        <end position="317"/>
    </location>
</feature>
<gene>
    <name evidence="10" type="primary">K02A2.6</name>
    <name evidence="10" type="ORF">AWC38_SpisGene15934</name>
</gene>
<keyword evidence="3" id="KW-0540">Nuclease</keyword>
<evidence type="ECO:0000256" key="4">
    <source>
        <dbReference type="ARBA" id="ARBA00022759"/>
    </source>
</evidence>
<dbReference type="PANTHER" id="PTHR37984">
    <property type="entry name" value="PROTEIN CBG26694"/>
    <property type="match status" value="1"/>
</dbReference>
<dbReference type="Proteomes" id="UP000225706">
    <property type="component" value="Unassembled WGS sequence"/>
</dbReference>
<comment type="caution">
    <text evidence="10">The sequence shown here is derived from an EMBL/GenBank/DDBJ whole genome shotgun (WGS) entry which is preliminary data.</text>
</comment>
<evidence type="ECO:0000256" key="5">
    <source>
        <dbReference type="ARBA" id="ARBA00022801"/>
    </source>
</evidence>
<evidence type="ECO:0000313" key="11">
    <source>
        <dbReference type="Proteomes" id="UP000225706"/>
    </source>
</evidence>
<keyword evidence="11" id="KW-1185">Reference proteome</keyword>
<dbReference type="GO" id="GO:0003964">
    <property type="term" value="F:RNA-directed DNA polymerase activity"/>
    <property type="evidence" value="ECO:0007669"/>
    <property type="project" value="UniProtKB-KW"/>
</dbReference>
<dbReference type="PANTHER" id="PTHR37984:SF5">
    <property type="entry name" value="PROTEIN NYNRIN-LIKE"/>
    <property type="match status" value="1"/>
</dbReference>
<keyword evidence="6" id="KW-0695">RNA-directed DNA polymerase</keyword>